<dbReference type="Proteomes" id="UP001387364">
    <property type="component" value="Chromosome"/>
</dbReference>
<dbReference type="RefSeq" id="WP_338749566.1">
    <property type="nucleotide sequence ID" value="NZ_CP147404.1"/>
</dbReference>
<evidence type="ECO:0000313" key="2">
    <source>
        <dbReference type="Proteomes" id="UP001387364"/>
    </source>
</evidence>
<proteinExistence type="predicted"/>
<name>A0ABZ2N2D7_9BACI</name>
<gene>
    <name evidence="1" type="ORF">WDJ61_10800</name>
</gene>
<keyword evidence="2" id="KW-1185">Reference proteome</keyword>
<sequence length="66" mass="7195">MNEEGSKYYVACSDKVASDDEGGVLVGGTVSRPGFGDGYYPVFVQYDDKNEIVGVLLDFCTEDEDE</sequence>
<accession>A0ABZ2N2D7</accession>
<dbReference type="EMBL" id="CP147404">
    <property type="protein sequence ID" value="WXB91758.1"/>
    <property type="molecule type" value="Genomic_DNA"/>
</dbReference>
<organism evidence="1 2">
    <name type="scientific">Bacillus kandeliae</name>
    <dbReference type="NCBI Taxonomy" id="3129297"/>
    <lineage>
        <taxon>Bacteria</taxon>
        <taxon>Bacillati</taxon>
        <taxon>Bacillota</taxon>
        <taxon>Bacilli</taxon>
        <taxon>Bacillales</taxon>
        <taxon>Bacillaceae</taxon>
        <taxon>Bacillus</taxon>
    </lineage>
</organism>
<protein>
    <submittedName>
        <fullName evidence="1">DUF4241 domain-containing protein</fullName>
    </submittedName>
</protein>
<evidence type="ECO:0000313" key="1">
    <source>
        <dbReference type="EMBL" id="WXB91758.1"/>
    </source>
</evidence>
<reference evidence="1 2" key="1">
    <citation type="submission" date="2024-02" db="EMBL/GenBank/DDBJ databases">
        <title>Seven novel Bacillus-like species.</title>
        <authorList>
            <person name="Liu G."/>
        </authorList>
    </citation>
    <scope>NUCLEOTIDE SEQUENCE [LARGE SCALE GENOMIC DNA]</scope>
    <source>
        <strain evidence="1 2">FJAT-52991</strain>
    </source>
</reference>